<dbReference type="AlphaFoldDB" id="B4MRJ8"/>
<dbReference type="InterPro" id="IPR000618">
    <property type="entry name" value="Insect_cuticle"/>
</dbReference>
<keyword evidence="1" id="KW-0193">Cuticle</keyword>
<dbReference type="eggNOG" id="ENOG502SABD">
    <property type="taxonomic scope" value="Eukaryota"/>
</dbReference>
<reference evidence="3 4" key="1">
    <citation type="journal article" date="2007" name="Nature">
        <title>Evolution of genes and genomes on the Drosophila phylogeny.</title>
        <authorList>
            <consortium name="Drosophila 12 Genomes Consortium"/>
            <person name="Clark A.G."/>
            <person name="Eisen M.B."/>
            <person name="Smith D.R."/>
            <person name="Bergman C.M."/>
            <person name="Oliver B."/>
            <person name="Markow T.A."/>
            <person name="Kaufman T.C."/>
            <person name="Kellis M."/>
            <person name="Gelbart W."/>
            <person name="Iyer V.N."/>
            <person name="Pollard D.A."/>
            <person name="Sackton T.B."/>
            <person name="Larracuente A.M."/>
            <person name="Singh N.D."/>
            <person name="Abad J.P."/>
            <person name="Abt D.N."/>
            <person name="Adryan B."/>
            <person name="Aguade M."/>
            <person name="Akashi H."/>
            <person name="Anderson W.W."/>
            <person name="Aquadro C.F."/>
            <person name="Ardell D.H."/>
            <person name="Arguello R."/>
            <person name="Artieri C.G."/>
            <person name="Barbash D.A."/>
            <person name="Barker D."/>
            <person name="Barsanti P."/>
            <person name="Batterham P."/>
            <person name="Batzoglou S."/>
            <person name="Begun D."/>
            <person name="Bhutkar A."/>
            <person name="Blanco E."/>
            <person name="Bosak S.A."/>
            <person name="Bradley R.K."/>
            <person name="Brand A.D."/>
            <person name="Brent M.R."/>
            <person name="Brooks A.N."/>
            <person name="Brown R.H."/>
            <person name="Butlin R.K."/>
            <person name="Caggese C."/>
            <person name="Calvi B.R."/>
            <person name="Bernardo de Carvalho A."/>
            <person name="Caspi A."/>
            <person name="Castrezana S."/>
            <person name="Celniker S.E."/>
            <person name="Chang J.L."/>
            <person name="Chapple C."/>
            <person name="Chatterji S."/>
            <person name="Chinwalla A."/>
            <person name="Civetta A."/>
            <person name="Clifton S.W."/>
            <person name="Comeron J.M."/>
            <person name="Costello J.C."/>
            <person name="Coyne J.A."/>
            <person name="Daub J."/>
            <person name="David R.G."/>
            <person name="Delcher A.L."/>
            <person name="Delehaunty K."/>
            <person name="Do C.B."/>
            <person name="Ebling H."/>
            <person name="Edwards K."/>
            <person name="Eickbush T."/>
            <person name="Evans J.D."/>
            <person name="Filipski A."/>
            <person name="Findeiss S."/>
            <person name="Freyhult E."/>
            <person name="Fulton L."/>
            <person name="Fulton R."/>
            <person name="Garcia A.C."/>
            <person name="Gardiner A."/>
            <person name="Garfield D.A."/>
            <person name="Garvin B.E."/>
            <person name="Gibson G."/>
            <person name="Gilbert D."/>
            <person name="Gnerre S."/>
            <person name="Godfrey J."/>
            <person name="Good R."/>
            <person name="Gotea V."/>
            <person name="Gravely B."/>
            <person name="Greenberg A.J."/>
            <person name="Griffiths-Jones S."/>
            <person name="Gross S."/>
            <person name="Guigo R."/>
            <person name="Gustafson E.A."/>
            <person name="Haerty W."/>
            <person name="Hahn M.W."/>
            <person name="Halligan D.L."/>
            <person name="Halpern A.L."/>
            <person name="Halter G.M."/>
            <person name="Han M.V."/>
            <person name="Heger A."/>
            <person name="Hillier L."/>
            <person name="Hinrichs A.S."/>
            <person name="Holmes I."/>
            <person name="Hoskins R.A."/>
            <person name="Hubisz M.J."/>
            <person name="Hultmark D."/>
            <person name="Huntley M.A."/>
            <person name="Jaffe D.B."/>
            <person name="Jagadeeshan S."/>
            <person name="Jeck W.R."/>
            <person name="Johnson J."/>
            <person name="Jones C.D."/>
            <person name="Jordan W.C."/>
            <person name="Karpen G.H."/>
            <person name="Kataoka E."/>
            <person name="Keightley P.D."/>
            <person name="Kheradpour P."/>
            <person name="Kirkness E.F."/>
            <person name="Koerich L.B."/>
            <person name="Kristiansen K."/>
            <person name="Kudrna D."/>
            <person name="Kulathinal R.J."/>
            <person name="Kumar S."/>
            <person name="Kwok R."/>
            <person name="Lander E."/>
            <person name="Langley C.H."/>
            <person name="Lapoint R."/>
            <person name="Lazzaro B.P."/>
            <person name="Lee S.J."/>
            <person name="Levesque L."/>
            <person name="Li R."/>
            <person name="Lin C.F."/>
            <person name="Lin M.F."/>
            <person name="Lindblad-Toh K."/>
            <person name="Llopart A."/>
            <person name="Long M."/>
            <person name="Low L."/>
            <person name="Lozovsky E."/>
            <person name="Lu J."/>
            <person name="Luo M."/>
            <person name="Machado C.A."/>
            <person name="Makalowski W."/>
            <person name="Marzo M."/>
            <person name="Matsuda M."/>
            <person name="Matzkin L."/>
            <person name="McAllister B."/>
            <person name="McBride C.S."/>
            <person name="McKernan B."/>
            <person name="McKernan K."/>
            <person name="Mendez-Lago M."/>
            <person name="Minx P."/>
            <person name="Mollenhauer M.U."/>
            <person name="Montooth K."/>
            <person name="Mount S.M."/>
            <person name="Mu X."/>
            <person name="Myers E."/>
            <person name="Negre B."/>
            <person name="Newfeld S."/>
            <person name="Nielsen R."/>
            <person name="Noor M.A."/>
            <person name="O'Grady P."/>
            <person name="Pachter L."/>
            <person name="Papaceit M."/>
            <person name="Parisi M.J."/>
            <person name="Parisi M."/>
            <person name="Parts L."/>
            <person name="Pedersen J.S."/>
            <person name="Pesole G."/>
            <person name="Phillippy A.M."/>
            <person name="Ponting C.P."/>
            <person name="Pop M."/>
            <person name="Porcelli D."/>
            <person name="Powell J.R."/>
            <person name="Prohaska S."/>
            <person name="Pruitt K."/>
            <person name="Puig M."/>
            <person name="Quesneville H."/>
            <person name="Ram K.R."/>
            <person name="Rand D."/>
            <person name="Rasmussen M.D."/>
            <person name="Reed L.K."/>
            <person name="Reenan R."/>
            <person name="Reily A."/>
            <person name="Remington K.A."/>
            <person name="Rieger T.T."/>
            <person name="Ritchie M.G."/>
            <person name="Robin C."/>
            <person name="Rogers Y.H."/>
            <person name="Rohde C."/>
            <person name="Rozas J."/>
            <person name="Rubenfield M.J."/>
            <person name="Ruiz A."/>
            <person name="Russo S."/>
            <person name="Salzberg S.L."/>
            <person name="Sanchez-Gracia A."/>
            <person name="Saranga D.J."/>
            <person name="Sato H."/>
            <person name="Schaeffer S.W."/>
            <person name="Schatz M.C."/>
            <person name="Schlenke T."/>
            <person name="Schwartz R."/>
            <person name="Segarra C."/>
            <person name="Singh R.S."/>
            <person name="Sirot L."/>
            <person name="Sirota M."/>
            <person name="Sisneros N.B."/>
            <person name="Smith C.D."/>
            <person name="Smith T.F."/>
            <person name="Spieth J."/>
            <person name="Stage D.E."/>
            <person name="Stark A."/>
            <person name="Stephan W."/>
            <person name="Strausberg R.L."/>
            <person name="Strempel S."/>
            <person name="Sturgill D."/>
            <person name="Sutton G."/>
            <person name="Sutton G.G."/>
            <person name="Tao W."/>
            <person name="Teichmann S."/>
            <person name="Tobari Y.N."/>
            <person name="Tomimura Y."/>
            <person name="Tsolas J.M."/>
            <person name="Valente V.L."/>
            <person name="Venter E."/>
            <person name="Venter J.C."/>
            <person name="Vicario S."/>
            <person name="Vieira F.G."/>
            <person name="Vilella A.J."/>
            <person name="Villasante A."/>
            <person name="Walenz B."/>
            <person name="Wang J."/>
            <person name="Wasserman M."/>
            <person name="Watts T."/>
            <person name="Wilson D."/>
            <person name="Wilson R.K."/>
            <person name="Wing R.A."/>
            <person name="Wolfner M.F."/>
            <person name="Wong A."/>
            <person name="Wong G.K."/>
            <person name="Wu C.I."/>
            <person name="Wu G."/>
            <person name="Yamamoto D."/>
            <person name="Yang H.P."/>
            <person name="Yang S.P."/>
            <person name="Yorke J.A."/>
            <person name="Yoshida K."/>
            <person name="Zdobnov E."/>
            <person name="Zhang P."/>
            <person name="Zhang Y."/>
            <person name="Zimin A.V."/>
            <person name="Baldwin J."/>
            <person name="Abdouelleil A."/>
            <person name="Abdulkadir J."/>
            <person name="Abebe A."/>
            <person name="Abera B."/>
            <person name="Abreu J."/>
            <person name="Acer S.C."/>
            <person name="Aftuck L."/>
            <person name="Alexander A."/>
            <person name="An P."/>
            <person name="Anderson E."/>
            <person name="Anderson S."/>
            <person name="Arachi H."/>
            <person name="Azer M."/>
            <person name="Bachantsang P."/>
            <person name="Barry A."/>
            <person name="Bayul T."/>
            <person name="Berlin A."/>
            <person name="Bessette D."/>
            <person name="Bloom T."/>
            <person name="Blye J."/>
            <person name="Boguslavskiy L."/>
            <person name="Bonnet C."/>
            <person name="Boukhgalter B."/>
            <person name="Bourzgui I."/>
            <person name="Brown A."/>
            <person name="Cahill P."/>
            <person name="Channer S."/>
            <person name="Cheshatsang Y."/>
            <person name="Chuda L."/>
            <person name="Citroen M."/>
            <person name="Collymore A."/>
            <person name="Cooke P."/>
            <person name="Costello M."/>
            <person name="D'Aco K."/>
            <person name="Daza R."/>
            <person name="De Haan G."/>
            <person name="DeGray S."/>
            <person name="DeMaso C."/>
            <person name="Dhargay N."/>
            <person name="Dooley K."/>
            <person name="Dooley E."/>
            <person name="Doricent M."/>
            <person name="Dorje P."/>
            <person name="Dorjee K."/>
            <person name="Dupes A."/>
            <person name="Elong R."/>
            <person name="Falk J."/>
            <person name="Farina A."/>
            <person name="Faro S."/>
            <person name="Ferguson D."/>
            <person name="Fisher S."/>
            <person name="Foley C.D."/>
            <person name="Franke A."/>
            <person name="Friedrich D."/>
            <person name="Gadbois L."/>
            <person name="Gearin G."/>
            <person name="Gearin C.R."/>
            <person name="Giannoukos G."/>
            <person name="Goode T."/>
            <person name="Graham J."/>
            <person name="Grandbois E."/>
            <person name="Grewal S."/>
            <person name="Gyaltsen K."/>
            <person name="Hafez N."/>
            <person name="Hagos B."/>
            <person name="Hall J."/>
            <person name="Henson C."/>
            <person name="Hollinger A."/>
            <person name="Honan T."/>
            <person name="Huard M.D."/>
            <person name="Hughes L."/>
            <person name="Hurhula B."/>
            <person name="Husby M.E."/>
            <person name="Kamat A."/>
            <person name="Kanga B."/>
            <person name="Kashin S."/>
            <person name="Khazanovich D."/>
            <person name="Kisner P."/>
            <person name="Lance K."/>
            <person name="Lara M."/>
            <person name="Lee W."/>
            <person name="Lennon N."/>
            <person name="Letendre F."/>
            <person name="LeVine R."/>
            <person name="Lipovsky A."/>
            <person name="Liu X."/>
            <person name="Liu J."/>
            <person name="Liu S."/>
            <person name="Lokyitsang T."/>
            <person name="Lokyitsang Y."/>
            <person name="Lubonja R."/>
            <person name="Lui A."/>
            <person name="MacDonald P."/>
            <person name="Magnisalis V."/>
            <person name="Maru K."/>
            <person name="Matthews C."/>
            <person name="McCusker W."/>
            <person name="McDonough S."/>
            <person name="Mehta T."/>
            <person name="Meldrim J."/>
            <person name="Meneus L."/>
            <person name="Mihai O."/>
            <person name="Mihalev A."/>
            <person name="Mihova T."/>
            <person name="Mittelman R."/>
            <person name="Mlenga V."/>
            <person name="Montmayeur A."/>
            <person name="Mulrain L."/>
            <person name="Navidi A."/>
            <person name="Naylor J."/>
            <person name="Negash T."/>
            <person name="Nguyen T."/>
            <person name="Nguyen N."/>
            <person name="Nicol R."/>
            <person name="Norbu C."/>
            <person name="Norbu N."/>
            <person name="Novod N."/>
            <person name="O'Neill B."/>
            <person name="Osman S."/>
            <person name="Markiewicz E."/>
            <person name="Oyono O.L."/>
            <person name="Patti C."/>
            <person name="Phunkhang P."/>
            <person name="Pierre F."/>
            <person name="Priest M."/>
            <person name="Raghuraman S."/>
            <person name="Rege F."/>
            <person name="Reyes R."/>
            <person name="Rise C."/>
            <person name="Rogov P."/>
            <person name="Ross K."/>
            <person name="Ryan E."/>
            <person name="Settipalli S."/>
            <person name="Shea T."/>
            <person name="Sherpa N."/>
            <person name="Shi L."/>
            <person name="Shih D."/>
            <person name="Sparrow T."/>
            <person name="Spaulding J."/>
            <person name="Stalker J."/>
            <person name="Stange-Thomann N."/>
            <person name="Stavropoulos S."/>
            <person name="Stone C."/>
            <person name="Strader C."/>
            <person name="Tesfaye S."/>
            <person name="Thomson T."/>
            <person name="Thoulutsang Y."/>
            <person name="Thoulutsang D."/>
            <person name="Topham K."/>
            <person name="Topping I."/>
            <person name="Tsamla T."/>
            <person name="Vassiliev H."/>
            <person name="Vo A."/>
            <person name="Wangchuk T."/>
            <person name="Wangdi T."/>
            <person name="Weiand M."/>
            <person name="Wilkinson J."/>
            <person name="Wilson A."/>
            <person name="Yadav S."/>
            <person name="Young G."/>
            <person name="Yu Q."/>
            <person name="Zembek L."/>
            <person name="Zhong D."/>
            <person name="Zimmer A."/>
            <person name="Zwirko Z."/>
            <person name="Jaffe D.B."/>
            <person name="Alvarez P."/>
            <person name="Brockman W."/>
            <person name="Butler J."/>
            <person name="Chin C."/>
            <person name="Gnerre S."/>
            <person name="Grabherr M."/>
            <person name="Kleber M."/>
            <person name="Mauceli E."/>
            <person name="MacCallum I."/>
        </authorList>
    </citation>
    <scope>NUCLEOTIDE SEQUENCE [LARGE SCALE GENOMIC DNA]</scope>
    <source>
        <strain evidence="4">Tucson 14030-0811.24</strain>
    </source>
</reference>
<dbReference type="HOGENOM" id="CLU_1798484_0_0_1"/>
<dbReference type="FunCoup" id="B4MRJ8">
    <property type="interactions" value="8"/>
</dbReference>
<dbReference type="Proteomes" id="UP000007798">
    <property type="component" value="Unassembled WGS sequence"/>
</dbReference>
<feature type="signal peptide" evidence="2">
    <location>
        <begin position="1"/>
        <end position="17"/>
    </location>
</feature>
<dbReference type="GO" id="GO:0062129">
    <property type="term" value="C:chitin-based extracellular matrix"/>
    <property type="evidence" value="ECO:0007669"/>
    <property type="project" value="TreeGrafter"/>
</dbReference>
<feature type="chain" id="PRO_5006458010" evidence="2">
    <location>
        <begin position="18"/>
        <end position="147"/>
    </location>
</feature>
<dbReference type="GO" id="GO:0008010">
    <property type="term" value="F:structural constituent of chitin-based larval cuticle"/>
    <property type="evidence" value="ECO:0007669"/>
    <property type="project" value="TreeGrafter"/>
</dbReference>
<keyword evidence="4" id="KW-1185">Reference proteome</keyword>
<evidence type="ECO:0000256" key="2">
    <source>
        <dbReference type="SAM" id="SignalP"/>
    </source>
</evidence>
<keyword evidence="2" id="KW-0732">Signal</keyword>
<dbReference type="PANTHER" id="PTHR10380:SF232">
    <property type="entry name" value="PUPAL CUTICLE PROTEIN EDG-84A-LIKE PROTEIN"/>
    <property type="match status" value="1"/>
</dbReference>
<proteinExistence type="predicted"/>
<dbReference type="OrthoDB" id="8195082at2759"/>
<evidence type="ECO:0000313" key="3">
    <source>
        <dbReference type="EMBL" id="EDW74737.2"/>
    </source>
</evidence>
<dbReference type="InParanoid" id="B4MRJ8"/>
<protein>
    <submittedName>
        <fullName evidence="3">Uncharacterized protein</fullName>
    </submittedName>
</protein>
<dbReference type="EMBL" id="CH963850">
    <property type="protein sequence ID" value="EDW74737.2"/>
    <property type="molecule type" value="Genomic_DNA"/>
</dbReference>
<evidence type="ECO:0000256" key="1">
    <source>
        <dbReference type="PROSITE-ProRule" id="PRU00497"/>
    </source>
</evidence>
<evidence type="ECO:0000313" key="4">
    <source>
        <dbReference type="Proteomes" id="UP000007798"/>
    </source>
</evidence>
<name>B4MRJ8_DROWI</name>
<dbReference type="STRING" id="7260.B4MRJ8"/>
<dbReference type="Pfam" id="PF00379">
    <property type="entry name" value="Chitin_bind_4"/>
    <property type="match status" value="1"/>
</dbReference>
<dbReference type="InterPro" id="IPR050468">
    <property type="entry name" value="Cuticle_Struct_Prot"/>
</dbReference>
<dbReference type="PROSITE" id="PS51155">
    <property type="entry name" value="CHIT_BIND_RR_2"/>
    <property type="match status" value="1"/>
</dbReference>
<gene>
    <name evidence="3" type="primary">Dwil\GK15738</name>
    <name evidence="3" type="ORF">Dwil_GK15738</name>
</gene>
<sequence>MFKFALIASLLVVVALAAPLIENFVCFSQLTPEEEELERKQNESAQYNFNSEIIDDINDGMIAREETRDGHKVKGSYSYSDGFVKRTVHYEADENGYRVVKEDTQEIGEGPRFNPEGQADVQGSLIGSYSIKLDRDDDEKHYKDVRA</sequence>
<accession>B4MRJ8</accession>
<dbReference type="PANTHER" id="PTHR10380">
    <property type="entry name" value="CUTICLE PROTEIN"/>
    <property type="match status" value="1"/>
</dbReference>
<organism evidence="3 4">
    <name type="scientific">Drosophila willistoni</name>
    <name type="common">Fruit fly</name>
    <dbReference type="NCBI Taxonomy" id="7260"/>
    <lineage>
        <taxon>Eukaryota</taxon>
        <taxon>Metazoa</taxon>
        <taxon>Ecdysozoa</taxon>
        <taxon>Arthropoda</taxon>
        <taxon>Hexapoda</taxon>
        <taxon>Insecta</taxon>
        <taxon>Pterygota</taxon>
        <taxon>Neoptera</taxon>
        <taxon>Endopterygota</taxon>
        <taxon>Diptera</taxon>
        <taxon>Brachycera</taxon>
        <taxon>Muscomorpha</taxon>
        <taxon>Ephydroidea</taxon>
        <taxon>Drosophilidae</taxon>
        <taxon>Drosophila</taxon>
        <taxon>Sophophora</taxon>
    </lineage>
</organism>